<reference evidence="8" key="1">
    <citation type="submission" date="2025-08" db="UniProtKB">
        <authorList>
            <consortium name="RefSeq"/>
        </authorList>
    </citation>
    <scope>IDENTIFICATION</scope>
    <source>
        <tissue evidence="8">Kidney</tissue>
    </source>
</reference>
<dbReference type="GO" id="GO:0016020">
    <property type="term" value="C:membrane"/>
    <property type="evidence" value="ECO:0007669"/>
    <property type="project" value="InterPro"/>
</dbReference>
<dbReference type="RefSeq" id="XP_011366330.2">
    <property type="nucleotide sequence ID" value="XM_011368028.2"/>
</dbReference>
<evidence type="ECO:0000313" key="8">
    <source>
        <dbReference type="RefSeq" id="XP_011366330.2"/>
    </source>
</evidence>
<dbReference type="OrthoDB" id="422720at2759"/>
<keyword evidence="4" id="KW-0342">GTP-binding</keyword>
<dbReference type="GO" id="GO:0005525">
    <property type="term" value="F:GTP binding"/>
    <property type="evidence" value="ECO:0007669"/>
    <property type="project" value="UniProtKB-KW"/>
</dbReference>
<gene>
    <name evidence="8" type="primary">LOC105297372</name>
</gene>
<dbReference type="GO" id="GO:0016787">
    <property type="term" value="F:hydrolase activity"/>
    <property type="evidence" value="ECO:0007669"/>
    <property type="project" value="UniProtKB-KW"/>
</dbReference>
<keyword evidence="7" id="KW-1185">Reference proteome</keyword>
<dbReference type="InterPro" id="IPR051515">
    <property type="entry name" value="IRG"/>
</dbReference>
<dbReference type="PANTHER" id="PTHR32341">
    <property type="entry name" value="INTERFERON-INDUCIBLE GTPASE"/>
    <property type="match status" value="1"/>
</dbReference>
<dbReference type="PROSITE" id="PS51716">
    <property type="entry name" value="G_IRG"/>
    <property type="match status" value="1"/>
</dbReference>
<dbReference type="SUPFAM" id="SSF52540">
    <property type="entry name" value="P-loop containing nucleoside triphosphate hydrolases"/>
    <property type="match status" value="1"/>
</dbReference>
<proteinExistence type="inferred from homology"/>
<evidence type="ECO:0000256" key="5">
    <source>
        <dbReference type="SAM" id="MobiDB-lite"/>
    </source>
</evidence>
<dbReference type="InterPro" id="IPR030385">
    <property type="entry name" value="G_IRG_dom"/>
</dbReference>
<sequence>MAEMPHEPGPARLQSPLTRVRNVPRMFEERAVGFQGAVLQSLVRLFPCPMQGPGGVTGSLMSPQTLRTTRPVTLPSPAPSEPLVTMATSKSAGEEENTILMAKEELEALRTAFESGDIPQAASRLRELLASSESTGLEVGVTGESGAGKSSLINALRGLGAEDPGAALTGVVETTMHPSSYPHPQFPDVTLWDLPGAGSPGCPADKYLKQVDFGRYDFFLLVSPRRCGAVETRLASEILRQGKKFYFVRTKVDEDLAAARTQRPSGFSEAAILQEIRDHCAERLRAAGVTDPRIFLVSNLSPVRYDFPLLVSTWEHDLPAHRRHAGLLSLPDISLEALQKKKDMLQEQVLKTALVSGVIQALPVPGLAAAYDDALLIRSLRGYHRSFGLDDDSLAKLAEQVGKQAGDLRSVIRSPLANEVSPETVLRLYSQSSDGAMRVARAFEKGIPVFGTLVAGGISFGTVYTMLQGCLNEMAEDAQRVRIKALEEEEEPQPELSLEAAGDNGVEKRGSGEGGGEEAPLSARRKLGLLLKYILDSWKKRDSEEK</sequence>
<evidence type="ECO:0000313" key="7">
    <source>
        <dbReference type="Proteomes" id="UP000515202"/>
    </source>
</evidence>
<comment type="similarity">
    <text evidence="1">Belongs to the TRAFAC class dynamin-like GTPase superfamily. IRG family.</text>
</comment>
<evidence type="ECO:0000256" key="2">
    <source>
        <dbReference type="ARBA" id="ARBA00022741"/>
    </source>
</evidence>
<keyword evidence="3" id="KW-0378">Hydrolase</keyword>
<organism evidence="7 8">
    <name type="scientific">Pteropus vampyrus</name>
    <name type="common">Large flying fox</name>
    <dbReference type="NCBI Taxonomy" id="132908"/>
    <lineage>
        <taxon>Eukaryota</taxon>
        <taxon>Metazoa</taxon>
        <taxon>Chordata</taxon>
        <taxon>Craniata</taxon>
        <taxon>Vertebrata</taxon>
        <taxon>Euteleostomi</taxon>
        <taxon>Mammalia</taxon>
        <taxon>Eutheria</taxon>
        <taxon>Laurasiatheria</taxon>
        <taxon>Chiroptera</taxon>
        <taxon>Yinpterochiroptera</taxon>
        <taxon>Pteropodoidea</taxon>
        <taxon>Pteropodidae</taxon>
        <taxon>Pteropodinae</taxon>
        <taxon>Pteropus</taxon>
    </lineage>
</organism>
<evidence type="ECO:0000259" key="6">
    <source>
        <dbReference type="PROSITE" id="PS51716"/>
    </source>
</evidence>
<dbReference type="GeneID" id="105297372"/>
<dbReference type="CDD" id="cd04104">
    <property type="entry name" value="p47_IIGP_like"/>
    <property type="match status" value="1"/>
</dbReference>
<feature type="domain" description="IRG-type G" evidence="6">
    <location>
        <begin position="135"/>
        <end position="317"/>
    </location>
</feature>
<name>A0A6P3QLJ2_PTEVA</name>
<protein>
    <submittedName>
        <fullName evidence="8">Interferon-inducible GTPase 5</fullName>
    </submittedName>
</protein>
<evidence type="ECO:0000256" key="3">
    <source>
        <dbReference type="ARBA" id="ARBA00022801"/>
    </source>
</evidence>
<dbReference type="Pfam" id="PF05049">
    <property type="entry name" value="IIGP"/>
    <property type="match status" value="1"/>
</dbReference>
<dbReference type="Gene3D" id="3.40.50.300">
    <property type="entry name" value="P-loop containing nucleotide triphosphate hydrolases"/>
    <property type="match status" value="1"/>
</dbReference>
<keyword evidence="2" id="KW-0547">Nucleotide-binding</keyword>
<dbReference type="AlphaFoldDB" id="A0A6P3QLJ2"/>
<accession>A0A6P3QLJ2</accession>
<dbReference type="InterPro" id="IPR007743">
    <property type="entry name" value="Immunity-related_GTPase-like"/>
</dbReference>
<evidence type="ECO:0000256" key="1">
    <source>
        <dbReference type="ARBA" id="ARBA00005429"/>
    </source>
</evidence>
<dbReference type="InterPro" id="IPR027417">
    <property type="entry name" value="P-loop_NTPase"/>
</dbReference>
<dbReference type="FunFam" id="3.40.50.300:FF:000541">
    <property type="entry name" value="Immunity related GTPase M"/>
    <property type="match status" value="1"/>
</dbReference>
<evidence type="ECO:0000256" key="4">
    <source>
        <dbReference type="ARBA" id="ARBA00023134"/>
    </source>
</evidence>
<dbReference type="PANTHER" id="PTHR32341:SF10">
    <property type="entry name" value="INTERFERON-INDUCIBLE GTPASE 5"/>
    <property type="match status" value="1"/>
</dbReference>
<feature type="region of interest" description="Disordered" evidence="5">
    <location>
        <begin position="487"/>
        <end position="521"/>
    </location>
</feature>
<dbReference type="Proteomes" id="UP000515202">
    <property type="component" value="Unplaced"/>
</dbReference>
<dbReference type="KEGG" id="pvp:105297372"/>